<dbReference type="Proteomes" id="UP001056120">
    <property type="component" value="Linkage Group LG08"/>
</dbReference>
<sequence length="104" mass="11777">MGGMGYRNSMPILGIAWLDLLLCRCEDQNILVWRLVFTYEQVSKQASKHIERKKEAERQSSLSSTTTEAAYVAQIRFNDFCFLVSPSPSPAYGVNLASERRGEN</sequence>
<evidence type="ECO:0000313" key="1">
    <source>
        <dbReference type="EMBL" id="KAI3806841.1"/>
    </source>
</evidence>
<keyword evidence="2" id="KW-1185">Reference proteome</keyword>
<reference evidence="2" key="1">
    <citation type="journal article" date="2022" name="Mol. Ecol. Resour.">
        <title>The genomes of chicory, endive, great burdock and yacon provide insights into Asteraceae palaeo-polyploidization history and plant inulin production.</title>
        <authorList>
            <person name="Fan W."/>
            <person name="Wang S."/>
            <person name="Wang H."/>
            <person name="Wang A."/>
            <person name="Jiang F."/>
            <person name="Liu H."/>
            <person name="Zhao H."/>
            <person name="Xu D."/>
            <person name="Zhang Y."/>
        </authorList>
    </citation>
    <scope>NUCLEOTIDE SEQUENCE [LARGE SCALE GENOMIC DNA]</scope>
    <source>
        <strain evidence="2">cv. Yunnan</strain>
    </source>
</reference>
<accession>A0ACB9IGB7</accession>
<proteinExistence type="predicted"/>
<reference evidence="1 2" key="2">
    <citation type="journal article" date="2022" name="Mol. Ecol. Resour.">
        <title>The genomes of chicory, endive, great burdock and yacon provide insights into Asteraceae paleo-polyploidization history and plant inulin production.</title>
        <authorList>
            <person name="Fan W."/>
            <person name="Wang S."/>
            <person name="Wang H."/>
            <person name="Wang A."/>
            <person name="Jiang F."/>
            <person name="Liu H."/>
            <person name="Zhao H."/>
            <person name="Xu D."/>
            <person name="Zhang Y."/>
        </authorList>
    </citation>
    <scope>NUCLEOTIDE SEQUENCE [LARGE SCALE GENOMIC DNA]</scope>
    <source>
        <strain evidence="2">cv. Yunnan</strain>
        <tissue evidence="1">Leaves</tissue>
    </source>
</reference>
<evidence type="ECO:0000313" key="2">
    <source>
        <dbReference type="Proteomes" id="UP001056120"/>
    </source>
</evidence>
<comment type="caution">
    <text evidence="1">The sequence shown here is derived from an EMBL/GenBank/DDBJ whole genome shotgun (WGS) entry which is preliminary data.</text>
</comment>
<dbReference type="EMBL" id="CM042025">
    <property type="protein sequence ID" value="KAI3806841.1"/>
    <property type="molecule type" value="Genomic_DNA"/>
</dbReference>
<organism evidence="1 2">
    <name type="scientific">Smallanthus sonchifolius</name>
    <dbReference type="NCBI Taxonomy" id="185202"/>
    <lineage>
        <taxon>Eukaryota</taxon>
        <taxon>Viridiplantae</taxon>
        <taxon>Streptophyta</taxon>
        <taxon>Embryophyta</taxon>
        <taxon>Tracheophyta</taxon>
        <taxon>Spermatophyta</taxon>
        <taxon>Magnoliopsida</taxon>
        <taxon>eudicotyledons</taxon>
        <taxon>Gunneridae</taxon>
        <taxon>Pentapetalae</taxon>
        <taxon>asterids</taxon>
        <taxon>campanulids</taxon>
        <taxon>Asterales</taxon>
        <taxon>Asteraceae</taxon>
        <taxon>Asteroideae</taxon>
        <taxon>Heliantheae alliance</taxon>
        <taxon>Millerieae</taxon>
        <taxon>Smallanthus</taxon>
    </lineage>
</organism>
<gene>
    <name evidence="1" type="ORF">L1987_22756</name>
</gene>
<protein>
    <submittedName>
        <fullName evidence="1">Uncharacterized protein</fullName>
    </submittedName>
</protein>
<name>A0ACB9IGB7_9ASTR</name>